<sequence length="819" mass="93325">MNLREDSLVSQESKMGEMTCKSQRLMLLGGLIYPASPGCYHYMPYTVRAMEKLIKVIDREMQFIGGQKINMPTLCSATLWRASGRWELMSKELLRLADRHGQEYCLGPTHEEAITDLIASQGHLSYKGLPLLLYQITRKFRDEIKPRFGLLRGREFYMKDMYTFDASEEAAHHTYALVCNAYCNIFNSLGLQFVKVKAATGSIGGTMSHEFQLPADIGEDKLMTCTKCDFSTNVELISPDQKYCPVCKGELVETKGIEVGHTFFLGTKYSSVFNATFQTSQGKPAPAEMGCYGLGVTRILAASIEVLSTEDAIHWPSLISPYQVCFIPPKKGSKEEKGTVLLEDLYDFVAEAIPQLKEEIVFDDRIHLTIGNRLKDAKKLGYPYVIIGGKKALDDPSLFEIRCLQTRESLIGFPARPRLRKSGASAGRRRAITMADQEGDHEGDWDDFLDKFRGPERYEGGFSPENWEEEFEKIPMFMKKGPSEVDPKHNPDLACLQSIIFDEEQTLEEQAMTYKNEGNDYFKEKDYKKAVISYTEGLKKKCSDQELNAVLHTNRAAAQFYLGSYRSALNDATAARKLKPNHLKAIIRGVLCHLELKHFSEAMTWCEEGLRIDPKEKKLLETRAKADQLKRTGERDLRKARFLEKKEQAQKDAVFKAIQDRNINFLPESCKDDNVIPADLAEMSLNGLSSKSAAGPRVCLDENGSLSWPVLFLYPEYGQSDLISAFHEESRFIEHLMVMFEELPPWDTERKYYPSELELYYEDEEREEIHQICPQSTLLQVLQHQRYFVKAGTPTFLVLVKFAPFSKNYFAGKKVHCLK</sequence>
<proteinExistence type="predicted"/>
<keyword evidence="2" id="KW-1185">Reference proteome</keyword>
<protein>
    <submittedName>
        <fullName evidence="1">Uncharacterized protein</fullName>
    </submittedName>
</protein>
<accession>A0ACB8F434</accession>
<dbReference type="Proteomes" id="UP000827872">
    <property type="component" value="Linkage Group LG05"/>
</dbReference>
<organism evidence="1 2">
    <name type="scientific">Sphaerodactylus townsendi</name>
    <dbReference type="NCBI Taxonomy" id="933632"/>
    <lineage>
        <taxon>Eukaryota</taxon>
        <taxon>Metazoa</taxon>
        <taxon>Chordata</taxon>
        <taxon>Craniata</taxon>
        <taxon>Vertebrata</taxon>
        <taxon>Euteleostomi</taxon>
        <taxon>Lepidosauria</taxon>
        <taxon>Squamata</taxon>
        <taxon>Bifurcata</taxon>
        <taxon>Gekkota</taxon>
        <taxon>Sphaerodactylidae</taxon>
        <taxon>Sphaerodactylus</taxon>
    </lineage>
</organism>
<comment type="caution">
    <text evidence="1">The sequence shown here is derived from an EMBL/GenBank/DDBJ whole genome shotgun (WGS) entry which is preliminary data.</text>
</comment>
<gene>
    <name evidence="1" type="ORF">K3G42_020081</name>
</gene>
<evidence type="ECO:0000313" key="1">
    <source>
        <dbReference type="EMBL" id="KAH7999881.1"/>
    </source>
</evidence>
<reference evidence="1" key="1">
    <citation type="submission" date="2021-08" db="EMBL/GenBank/DDBJ databases">
        <title>The first chromosome-level gecko genome reveals the dynamic sex chromosomes of Neotropical dwarf geckos (Sphaerodactylidae: Sphaerodactylus).</title>
        <authorList>
            <person name="Pinto B.J."/>
            <person name="Keating S.E."/>
            <person name="Gamble T."/>
        </authorList>
    </citation>
    <scope>NUCLEOTIDE SEQUENCE</scope>
    <source>
        <strain evidence="1">TG3544</strain>
    </source>
</reference>
<dbReference type="EMBL" id="CM037618">
    <property type="protein sequence ID" value="KAH7999881.1"/>
    <property type="molecule type" value="Genomic_DNA"/>
</dbReference>
<evidence type="ECO:0000313" key="2">
    <source>
        <dbReference type="Proteomes" id="UP000827872"/>
    </source>
</evidence>
<name>A0ACB8F434_9SAUR</name>